<name>A0ABT6CA51_9MICO</name>
<feature type="transmembrane region" description="Helical" evidence="1">
    <location>
        <begin position="178"/>
        <end position="198"/>
    </location>
</feature>
<feature type="transmembrane region" description="Helical" evidence="1">
    <location>
        <begin position="379"/>
        <end position="398"/>
    </location>
</feature>
<feature type="transmembrane region" description="Helical" evidence="1">
    <location>
        <begin position="251"/>
        <end position="271"/>
    </location>
</feature>
<comment type="caution">
    <text evidence="2">The sequence shown here is derived from an EMBL/GenBank/DDBJ whole genome shotgun (WGS) entry which is preliminary data.</text>
</comment>
<dbReference type="Pfam" id="PF06772">
    <property type="entry name" value="LtrA"/>
    <property type="match status" value="1"/>
</dbReference>
<feature type="transmembrane region" description="Helical" evidence="1">
    <location>
        <begin position="58"/>
        <end position="79"/>
    </location>
</feature>
<dbReference type="RefSeq" id="WP_277192520.1">
    <property type="nucleotide sequence ID" value="NZ_JAROAV010000032.1"/>
</dbReference>
<keyword evidence="1" id="KW-0812">Transmembrane</keyword>
<proteinExistence type="predicted"/>
<keyword evidence="3" id="KW-1185">Reference proteome</keyword>
<keyword evidence="1" id="KW-0472">Membrane</keyword>
<evidence type="ECO:0000313" key="3">
    <source>
        <dbReference type="Proteomes" id="UP001528912"/>
    </source>
</evidence>
<dbReference type="PANTHER" id="PTHR36840">
    <property type="entry name" value="BLL5714 PROTEIN"/>
    <property type="match status" value="1"/>
</dbReference>
<feature type="transmembrane region" description="Helical" evidence="1">
    <location>
        <begin position="218"/>
        <end position="239"/>
    </location>
</feature>
<reference evidence="2 3" key="1">
    <citation type="submission" date="2023-03" db="EMBL/GenBank/DDBJ databases">
        <title>YIM 133296 draft genome.</title>
        <authorList>
            <person name="Xiong L."/>
        </authorList>
    </citation>
    <scope>NUCLEOTIDE SEQUENCE [LARGE SCALE GENOMIC DNA]</scope>
    <source>
        <strain evidence="2 3">YIM 133296</strain>
    </source>
</reference>
<evidence type="ECO:0000313" key="2">
    <source>
        <dbReference type="EMBL" id="MDF8265197.1"/>
    </source>
</evidence>
<feature type="transmembrane region" description="Helical" evidence="1">
    <location>
        <begin position="292"/>
        <end position="312"/>
    </location>
</feature>
<dbReference type="EMBL" id="JAROAV010000032">
    <property type="protein sequence ID" value="MDF8265197.1"/>
    <property type="molecule type" value="Genomic_DNA"/>
</dbReference>
<feature type="transmembrane region" description="Helical" evidence="1">
    <location>
        <begin position="324"/>
        <end position="342"/>
    </location>
</feature>
<feature type="transmembrane region" description="Helical" evidence="1">
    <location>
        <begin position="354"/>
        <end position="373"/>
    </location>
</feature>
<keyword evidence="1" id="KW-1133">Transmembrane helix</keyword>
<organism evidence="2 3">
    <name type="scientific">Luteipulveratus flavus</name>
    <dbReference type="NCBI Taxonomy" id="3031728"/>
    <lineage>
        <taxon>Bacteria</taxon>
        <taxon>Bacillati</taxon>
        <taxon>Actinomycetota</taxon>
        <taxon>Actinomycetes</taxon>
        <taxon>Micrococcales</taxon>
        <taxon>Dermacoccaceae</taxon>
        <taxon>Luteipulveratus</taxon>
    </lineage>
</organism>
<feature type="transmembrane region" description="Helical" evidence="1">
    <location>
        <begin position="91"/>
        <end position="115"/>
    </location>
</feature>
<sequence>MPTPAHRLIPMRGRDPDEQHRAATPLELLFDLTFVVAFGQAGNELAHALASHHVGSGLAAFGVSVFAICWAWINFSWFASAYDTDDWAFRVLTMVQMGGVIVMALGLPNLFAGFAHGEFDGTVMIVGYVVMRVALIGQWLRAARQDPARRRCAMAYVLTLAVGQVLWVLLLVPHLSTGGFFALAAVPAAVELAGPYLAESRLTGTPWHAHHVAERYSLLVIITLGETILGTVAAMSALVHDPDVGWSTDAVIVLAAGVVLTFGMWWAYFVIPWADILHTHRERSFFWGYGHMLIFGGIAATGAGLHVAQYLVEGETTLGTTGTLVTVVVPFAVFAGMLYLMYAVSMRAADPFHIALVVATAAVLGAGLLATAAGASLPVGLAVVALAPLVTVVGYETLGHRHLDDHLERLRS</sequence>
<evidence type="ECO:0000256" key="1">
    <source>
        <dbReference type="SAM" id="Phobius"/>
    </source>
</evidence>
<feature type="transmembrane region" description="Helical" evidence="1">
    <location>
        <begin position="152"/>
        <end position="172"/>
    </location>
</feature>
<gene>
    <name evidence="2" type="ORF">P4R38_13150</name>
</gene>
<accession>A0ABT6CA51</accession>
<protein>
    <submittedName>
        <fullName evidence="2">Low temperature requirement protein A</fullName>
    </submittedName>
</protein>
<dbReference type="PANTHER" id="PTHR36840:SF1">
    <property type="entry name" value="BLL5714 PROTEIN"/>
    <property type="match status" value="1"/>
</dbReference>
<feature type="transmembrane region" description="Helical" evidence="1">
    <location>
        <begin position="121"/>
        <end position="140"/>
    </location>
</feature>
<dbReference type="Proteomes" id="UP001528912">
    <property type="component" value="Unassembled WGS sequence"/>
</dbReference>
<dbReference type="InterPro" id="IPR010640">
    <property type="entry name" value="Low_temperature_requirement_A"/>
</dbReference>